<comment type="caution">
    <text evidence="1">The sequence shown here is derived from an EMBL/GenBank/DDBJ whole genome shotgun (WGS) entry which is preliminary data.</text>
</comment>
<accession>A0ACC0IX84</accession>
<organism evidence="1 2">
    <name type="scientific">Camellia lanceoleosa</name>
    <dbReference type="NCBI Taxonomy" id="1840588"/>
    <lineage>
        <taxon>Eukaryota</taxon>
        <taxon>Viridiplantae</taxon>
        <taxon>Streptophyta</taxon>
        <taxon>Embryophyta</taxon>
        <taxon>Tracheophyta</taxon>
        <taxon>Spermatophyta</taxon>
        <taxon>Magnoliopsida</taxon>
        <taxon>eudicotyledons</taxon>
        <taxon>Gunneridae</taxon>
        <taxon>Pentapetalae</taxon>
        <taxon>asterids</taxon>
        <taxon>Ericales</taxon>
        <taxon>Theaceae</taxon>
        <taxon>Camellia</taxon>
    </lineage>
</organism>
<keyword evidence="2" id="KW-1185">Reference proteome</keyword>
<evidence type="ECO:0000313" key="1">
    <source>
        <dbReference type="EMBL" id="KAI8029622.1"/>
    </source>
</evidence>
<sequence length="159" mass="17620">MMASPSGVSSGSSHLLHSSSSEGDLKQGMDDQRKRKRMISNRESAWRSRMRKQKHLDELVAQTSRLRDENGYVMTNVNLTSQMWANFEAENSVLRAQVDELTHRLSSLNEIIDCSSSKNDINGGSDGIGGGGGDDFLNPWNLMYVNQPIMASAAGMFMF</sequence>
<dbReference type="EMBL" id="CM045758">
    <property type="protein sequence ID" value="KAI8029622.1"/>
    <property type="molecule type" value="Genomic_DNA"/>
</dbReference>
<gene>
    <name evidence="1" type="ORF">LOK49_LG01G02946</name>
</gene>
<dbReference type="Proteomes" id="UP001060215">
    <property type="component" value="Chromosome 1"/>
</dbReference>
<proteinExistence type="predicted"/>
<name>A0ACC0IX84_9ERIC</name>
<reference evidence="1 2" key="1">
    <citation type="journal article" date="2022" name="Plant J.">
        <title>Chromosome-level genome of Camellia lanceoleosa provides a valuable resource for understanding genome evolution and self-incompatibility.</title>
        <authorList>
            <person name="Gong W."/>
            <person name="Xiao S."/>
            <person name="Wang L."/>
            <person name="Liao Z."/>
            <person name="Chang Y."/>
            <person name="Mo W."/>
            <person name="Hu G."/>
            <person name="Li W."/>
            <person name="Zhao G."/>
            <person name="Zhu H."/>
            <person name="Hu X."/>
            <person name="Ji K."/>
            <person name="Xiang X."/>
            <person name="Song Q."/>
            <person name="Yuan D."/>
            <person name="Jin S."/>
            <person name="Zhang L."/>
        </authorList>
    </citation>
    <scope>NUCLEOTIDE SEQUENCE [LARGE SCALE GENOMIC DNA]</scope>
    <source>
        <strain evidence="1">SQ_2022a</strain>
    </source>
</reference>
<evidence type="ECO:0000313" key="2">
    <source>
        <dbReference type="Proteomes" id="UP001060215"/>
    </source>
</evidence>
<protein>
    <submittedName>
        <fullName evidence="1">BZIP transcription factor 44</fullName>
    </submittedName>
</protein>